<evidence type="ECO:0000313" key="2">
    <source>
        <dbReference type="EMBL" id="GIJ27452.1"/>
    </source>
</evidence>
<protein>
    <submittedName>
        <fullName evidence="2">Uncharacterized protein</fullName>
    </submittedName>
</protein>
<feature type="compositionally biased region" description="Polar residues" evidence="1">
    <location>
        <begin position="1"/>
        <end position="10"/>
    </location>
</feature>
<name>A0ABQ4JBI7_9ACTN</name>
<organism evidence="2 3">
    <name type="scientific">Micromonospora qiuiae</name>
    <dbReference type="NCBI Taxonomy" id="502268"/>
    <lineage>
        <taxon>Bacteria</taxon>
        <taxon>Bacillati</taxon>
        <taxon>Actinomycetota</taxon>
        <taxon>Actinomycetes</taxon>
        <taxon>Micromonosporales</taxon>
        <taxon>Micromonosporaceae</taxon>
        <taxon>Micromonospora</taxon>
    </lineage>
</organism>
<reference evidence="2 3" key="1">
    <citation type="submission" date="2021-01" db="EMBL/GenBank/DDBJ databases">
        <title>Whole genome shotgun sequence of Verrucosispora qiuiae NBRC 106684.</title>
        <authorList>
            <person name="Komaki H."/>
            <person name="Tamura T."/>
        </authorList>
    </citation>
    <scope>NUCLEOTIDE SEQUENCE [LARGE SCALE GENOMIC DNA]</scope>
    <source>
        <strain evidence="2 3">NBRC 106684</strain>
    </source>
</reference>
<gene>
    <name evidence="2" type="ORF">Vqi01_26140</name>
</gene>
<keyword evidence="3" id="KW-1185">Reference proteome</keyword>
<feature type="region of interest" description="Disordered" evidence="1">
    <location>
        <begin position="1"/>
        <end position="60"/>
    </location>
</feature>
<accession>A0ABQ4JBI7</accession>
<evidence type="ECO:0000313" key="3">
    <source>
        <dbReference type="Proteomes" id="UP000653076"/>
    </source>
</evidence>
<proteinExistence type="predicted"/>
<dbReference type="Proteomes" id="UP000653076">
    <property type="component" value="Unassembled WGS sequence"/>
</dbReference>
<comment type="caution">
    <text evidence="2">The sequence shown here is derived from an EMBL/GenBank/DDBJ whole genome shotgun (WGS) entry which is preliminary data.</text>
</comment>
<evidence type="ECO:0000256" key="1">
    <source>
        <dbReference type="SAM" id="MobiDB-lite"/>
    </source>
</evidence>
<sequence>MPTKTMSTYGQGAGTRASSRRIRPVPTIRPPTVPASNRCRVPAPEPITPAAAGDICGRSGNRPTVLADGRTEAAEAWATNTAPW</sequence>
<dbReference type="EMBL" id="BOPC01000032">
    <property type="protein sequence ID" value="GIJ27452.1"/>
    <property type="molecule type" value="Genomic_DNA"/>
</dbReference>